<keyword evidence="2" id="KW-1185">Reference proteome</keyword>
<comment type="caution">
    <text evidence="1">The sequence shown here is derived from an EMBL/GenBank/DDBJ whole genome shotgun (WGS) entry which is preliminary data.</text>
</comment>
<accession>A0ABU4V5N3</accession>
<dbReference type="Proteomes" id="UP001285352">
    <property type="component" value="Unassembled WGS sequence"/>
</dbReference>
<sequence length="68" mass="7706">MSPQMVADVRIDDEKHKELLADTMRMLAAEEPADVHVPTVIDRDLESAPIAWYIAYGQNVREEDIPQA</sequence>
<gene>
    <name evidence="1" type="ORF">SK854_32900</name>
</gene>
<protein>
    <submittedName>
        <fullName evidence="1">Uncharacterized protein</fullName>
    </submittedName>
</protein>
<reference evidence="1 2" key="2">
    <citation type="submission" date="2023-11" db="EMBL/GenBank/DDBJ databases">
        <authorList>
            <person name="Lara A.C."/>
            <person name="Chronakova A."/>
        </authorList>
    </citation>
    <scope>NUCLEOTIDE SEQUENCE [LARGE SCALE GENOMIC DNA]</scope>
    <source>
        <strain evidence="1 2">BCCO 10_0061</strain>
    </source>
</reference>
<organism evidence="1 2">
    <name type="scientific">Lentzea sokolovensis</name>
    <dbReference type="NCBI Taxonomy" id="3095429"/>
    <lineage>
        <taxon>Bacteria</taxon>
        <taxon>Bacillati</taxon>
        <taxon>Actinomycetota</taxon>
        <taxon>Actinomycetes</taxon>
        <taxon>Pseudonocardiales</taxon>
        <taxon>Pseudonocardiaceae</taxon>
        <taxon>Lentzea</taxon>
    </lineage>
</organism>
<dbReference type="EMBL" id="JAXAVU010000013">
    <property type="protein sequence ID" value="MDX8146954.1"/>
    <property type="molecule type" value="Genomic_DNA"/>
</dbReference>
<reference evidence="1 2" key="1">
    <citation type="submission" date="2023-11" db="EMBL/GenBank/DDBJ databases">
        <title>Lentzea sokolovensis, sp. nov., Lentzea kristufkii, sp. nov., and Lentzea miocenensis, sp. nov., rare actinobacteria from Sokolov Coal Basin, Miocene lacustrine sediment, Czech Republic.</title>
        <authorList>
            <person name="Lara A."/>
            <person name="Kotroba L."/>
            <person name="Nouioui I."/>
            <person name="Neumann-Schaal M."/>
            <person name="Mast Y."/>
            <person name="Chronakova A."/>
        </authorList>
    </citation>
    <scope>NUCLEOTIDE SEQUENCE [LARGE SCALE GENOMIC DNA]</scope>
    <source>
        <strain evidence="1 2">BCCO 10_0061</strain>
    </source>
</reference>
<name>A0ABU4V5N3_9PSEU</name>
<evidence type="ECO:0000313" key="2">
    <source>
        <dbReference type="Proteomes" id="UP001285352"/>
    </source>
</evidence>
<evidence type="ECO:0000313" key="1">
    <source>
        <dbReference type="EMBL" id="MDX8146954.1"/>
    </source>
</evidence>
<dbReference type="RefSeq" id="WP_319979026.1">
    <property type="nucleotide sequence ID" value="NZ_JAXAVU010000013.1"/>
</dbReference>
<proteinExistence type="predicted"/>